<dbReference type="GeneID" id="94834655"/>
<dbReference type="AlphaFoldDB" id="A0A1J4KS11"/>
<evidence type="ECO:0000313" key="2">
    <source>
        <dbReference type="EMBL" id="OHT12253.1"/>
    </source>
</evidence>
<reference evidence="2" key="1">
    <citation type="submission" date="2016-10" db="EMBL/GenBank/DDBJ databases">
        <authorList>
            <person name="Benchimol M."/>
            <person name="Almeida L.G."/>
            <person name="Vasconcelos A.T."/>
            <person name="Perreira-Neves A."/>
            <person name="Rosa I.A."/>
            <person name="Tasca T."/>
            <person name="Bogo M.R."/>
            <person name="de Souza W."/>
        </authorList>
    </citation>
    <scope>NUCLEOTIDE SEQUENCE [LARGE SCALE GENOMIC DNA]</scope>
    <source>
        <strain evidence="2">K</strain>
    </source>
</reference>
<sequence length="107" mass="12069">MSNNSNGSFANMNFNNSFTNGYGNSTCGLEINRVNNRVRCKSSKKTKSKTNAQKTKNSDKQQLIVKNNDDIQSIDPDCTVSSKSTEQLIEFWDANWEITDENNAECF</sequence>
<accession>A0A1J4KS11</accession>
<dbReference type="Proteomes" id="UP000179807">
    <property type="component" value="Unassembled WGS sequence"/>
</dbReference>
<protein>
    <submittedName>
        <fullName evidence="2">Uncharacterized protein</fullName>
    </submittedName>
</protein>
<dbReference type="EMBL" id="MLAK01000568">
    <property type="protein sequence ID" value="OHT12253.1"/>
    <property type="molecule type" value="Genomic_DNA"/>
</dbReference>
<evidence type="ECO:0000256" key="1">
    <source>
        <dbReference type="SAM" id="MobiDB-lite"/>
    </source>
</evidence>
<evidence type="ECO:0000313" key="3">
    <source>
        <dbReference type="Proteomes" id="UP000179807"/>
    </source>
</evidence>
<keyword evidence="3" id="KW-1185">Reference proteome</keyword>
<dbReference type="RefSeq" id="XP_068365389.1">
    <property type="nucleotide sequence ID" value="XM_068499951.1"/>
</dbReference>
<feature type="region of interest" description="Disordered" evidence="1">
    <location>
        <begin position="40"/>
        <end position="67"/>
    </location>
</feature>
<proteinExistence type="predicted"/>
<gene>
    <name evidence="2" type="ORF">TRFO_18061</name>
</gene>
<name>A0A1J4KS11_9EUKA</name>
<dbReference type="VEuPathDB" id="TrichDB:TRFO_18061"/>
<organism evidence="2 3">
    <name type="scientific">Tritrichomonas foetus</name>
    <dbReference type="NCBI Taxonomy" id="1144522"/>
    <lineage>
        <taxon>Eukaryota</taxon>
        <taxon>Metamonada</taxon>
        <taxon>Parabasalia</taxon>
        <taxon>Tritrichomonadida</taxon>
        <taxon>Tritrichomonadidae</taxon>
        <taxon>Tritrichomonas</taxon>
    </lineage>
</organism>
<comment type="caution">
    <text evidence="2">The sequence shown here is derived from an EMBL/GenBank/DDBJ whole genome shotgun (WGS) entry which is preliminary data.</text>
</comment>